<organism evidence="2 3">
    <name type="scientific">Pelosinus propionicus DSM 13327</name>
    <dbReference type="NCBI Taxonomy" id="1123291"/>
    <lineage>
        <taxon>Bacteria</taxon>
        <taxon>Bacillati</taxon>
        <taxon>Bacillota</taxon>
        <taxon>Negativicutes</taxon>
        <taxon>Selenomonadales</taxon>
        <taxon>Sporomusaceae</taxon>
        <taxon>Pelosinus</taxon>
    </lineage>
</organism>
<keyword evidence="3" id="KW-1185">Reference proteome</keyword>
<feature type="domain" description="Helix-turn-helix" evidence="1">
    <location>
        <begin position="16"/>
        <end position="60"/>
    </location>
</feature>
<evidence type="ECO:0000313" key="2">
    <source>
        <dbReference type="EMBL" id="SFL65887.1"/>
    </source>
</evidence>
<dbReference type="InterPro" id="IPR036388">
    <property type="entry name" value="WH-like_DNA-bd_sf"/>
</dbReference>
<evidence type="ECO:0000313" key="3">
    <source>
        <dbReference type="Proteomes" id="UP000199520"/>
    </source>
</evidence>
<sequence>MTTQTRKQPIYVNAQRIADLLSLTPSCITRLARNGKIPAIKIKNSWRFDEAKVLRYIEKRYSNAYPQI</sequence>
<dbReference type="EMBL" id="FOTS01000012">
    <property type="protein sequence ID" value="SFL65887.1"/>
    <property type="molecule type" value="Genomic_DNA"/>
</dbReference>
<gene>
    <name evidence="2" type="ORF">SAMN04490355_101284</name>
</gene>
<dbReference type="InterPro" id="IPR041657">
    <property type="entry name" value="HTH_17"/>
</dbReference>
<evidence type="ECO:0000259" key="1">
    <source>
        <dbReference type="Pfam" id="PF12728"/>
    </source>
</evidence>
<proteinExistence type="predicted"/>
<dbReference type="Proteomes" id="UP000199520">
    <property type="component" value="Unassembled WGS sequence"/>
</dbReference>
<name>A0A1I4JI68_9FIRM</name>
<dbReference type="AlphaFoldDB" id="A0A1I4JI68"/>
<protein>
    <submittedName>
        <fullName evidence="2">DNA binding domain-containing protein, excisionase family</fullName>
    </submittedName>
</protein>
<dbReference type="Pfam" id="PF12728">
    <property type="entry name" value="HTH_17"/>
    <property type="match status" value="1"/>
</dbReference>
<dbReference type="SUPFAM" id="SSF46955">
    <property type="entry name" value="Putative DNA-binding domain"/>
    <property type="match status" value="1"/>
</dbReference>
<dbReference type="Gene3D" id="1.10.10.10">
    <property type="entry name" value="Winged helix-like DNA-binding domain superfamily/Winged helix DNA-binding domain"/>
    <property type="match status" value="1"/>
</dbReference>
<reference evidence="3" key="1">
    <citation type="submission" date="2016-10" db="EMBL/GenBank/DDBJ databases">
        <authorList>
            <person name="Varghese N."/>
            <person name="Submissions S."/>
        </authorList>
    </citation>
    <scope>NUCLEOTIDE SEQUENCE [LARGE SCALE GENOMIC DNA]</scope>
    <source>
        <strain evidence="3">DSM 13327</strain>
    </source>
</reference>
<accession>A0A1I4JI68</accession>
<dbReference type="InterPro" id="IPR009061">
    <property type="entry name" value="DNA-bd_dom_put_sf"/>
</dbReference>